<dbReference type="AlphaFoldDB" id="A0A7V8JKF8"/>
<evidence type="ECO:0000313" key="3">
    <source>
        <dbReference type="Proteomes" id="UP000487117"/>
    </source>
</evidence>
<comment type="caution">
    <text evidence="2">The sequence shown here is derived from an EMBL/GenBank/DDBJ whole genome shotgun (WGS) entry which is preliminary data.</text>
</comment>
<protein>
    <submittedName>
        <fullName evidence="2">Uncharacterized protein</fullName>
    </submittedName>
</protein>
<gene>
    <name evidence="2" type="ORF">GAK31_03502</name>
</gene>
<dbReference type="InterPro" id="IPR036761">
    <property type="entry name" value="TTHA0802/YceI-like_sf"/>
</dbReference>
<organism evidence="2 3">
    <name type="scientific">Stenotrophomonas maltophilia</name>
    <name type="common">Pseudomonas maltophilia</name>
    <name type="synonym">Xanthomonas maltophilia</name>
    <dbReference type="NCBI Taxonomy" id="40324"/>
    <lineage>
        <taxon>Bacteria</taxon>
        <taxon>Pseudomonadati</taxon>
        <taxon>Pseudomonadota</taxon>
        <taxon>Gammaproteobacteria</taxon>
        <taxon>Lysobacterales</taxon>
        <taxon>Lysobacteraceae</taxon>
        <taxon>Stenotrophomonas</taxon>
        <taxon>Stenotrophomonas maltophilia group</taxon>
    </lineage>
</organism>
<proteinExistence type="predicted"/>
<evidence type="ECO:0000256" key="1">
    <source>
        <dbReference type="SAM" id="SignalP"/>
    </source>
</evidence>
<dbReference type="SUPFAM" id="SSF101874">
    <property type="entry name" value="YceI-like"/>
    <property type="match status" value="1"/>
</dbReference>
<evidence type="ECO:0000313" key="2">
    <source>
        <dbReference type="EMBL" id="KAF1013353.1"/>
    </source>
</evidence>
<name>A0A7V8JKF8_STEMA</name>
<feature type="chain" id="PRO_5031227665" evidence="1">
    <location>
        <begin position="23"/>
        <end position="117"/>
    </location>
</feature>
<dbReference type="EMBL" id="WNDS01000005">
    <property type="protein sequence ID" value="KAF1013353.1"/>
    <property type="molecule type" value="Genomic_DNA"/>
</dbReference>
<accession>A0A7V8JKF8</accession>
<feature type="signal peptide" evidence="1">
    <location>
        <begin position="1"/>
        <end position="22"/>
    </location>
</feature>
<dbReference type="Proteomes" id="UP000487117">
    <property type="component" value="Unassembled WGS sequence"/>
</dbReference>
<sequence length="117" mass="12866">MNAVAGHGTGLALLLATVSAVAAVPRLPPLPATLPPVHSTAGPHPLWLDLGRSQIGFEVRTRFGQRIEGVFPQFEGRIEQLSDGRHQVHLKMFTRTVEIPGKPRYTGWMRGEEFFDA</sequence>
<reference evidence="3" key="1">
    <citation type="journal article" date="2020" name="MBio">
        <title>Horizontal gene transfer to a defensive symbiont with a reduced genome amongst a multipartite beetle microbiome.</title>
        <authorList>
            <person name="Waterworth S.C."/>
            <person name="Florez L.V."/>
            <person name="Rees E.R."/>
            <person name="Hertweck C."/>
            <person name="Kaltenpoth M."/>
            <person name="Kwan J.C."/>
        </authorList>
    </citation>
    <scope>NUCLEOTIDE SEQUENCE [LARGE SCALE GENOMIC DNA]</scope>
</reference>
<keyword evidence="1" id="KW-0732">Signal</keyword>